<accession>A0A1R1PPB7</accession>
<reference evidence="2" key="1">
    <citation type="submission" date="2017-01" db="EMBL/GenBank/DDBJ databases">
        <authorList>
            <person name="Wang Y."/>
            <person name="White M."/>
            <person name="Kvist S."/>
            <person name="Moncalvo J.-M."/>
        </authorList>
    </citation>
    <scope>NUCLEOTIDE SEQUENCE [LARGE SCALE GENOMIC DNA]</scope>
    <source>
        <strain evidence="2">COL-18-3</strain>
    </source>
</reference>
<dbReference type="AlphaFoldDB" id="A0A1R1PPB7"/>
<evidence type="ECO:0000313" key="2">
    <source>
        <dbReference type="Proteomes" id="UP000188320"/>
    </source>
</evidence>
<keyword evidence="2" id="KW-1185">Reference proteome</keyword>
<gene>
    <name evidence="1" type="ORF">AX774_g3764</name>
</gene>
<dbReference type="EMBL" id="LSSK01000603">
    <property type="protein sequence ID" value="OMH82743.1"/>
    <property type="molecule type" value="Genomic_DNA"/>
</dbReference>
<evidence type="ECO:0000313" key="1">
    <source>
        <dbReference type="EMBL" id="OMH82743.1"/>
    </source>
</evidence>
<dbReference type="Proteomes" id="UP000188320">
    <property type="component" value="Unassembled WGS sequence"/>
</dbReference>
<sequence length="123" mass="13664">MVSPVPSIILNSAITEEDMNPWLDTGPPPSAGSKCCLLSNVTAILRVLSLTYYMDYPSTPVDYGERGKYLNLVQSVRVSLDFIYQKPNLDTRKKGQDKRKPSNNTKILLGGYDNIEYEVGAFG</sequence>
<name>A0A1R1PPB7_ZANCU</name>
<proteinExistence type="predicted"/>
<organism evidence="1 2">
    <name type="scientific">Zancudomyces culisetae</name>
    <name type="common">Gut fungus</name>
    <name type="synonym">Smittium culisetae</name>
    <dbReference type="NCBI Taxonomy" id="1213189"/>
    <lineage>
        <taxon>Eukaryota</taxon>
        <taxon>Fungi</taxon>
        <taxon>Fungi incertae sedis</taxon>
        <taxon>Zoopagomycota</taxon>
        <taxon>Kickxellomycotina</taxon>
        <taxon>Harpellomycetes</taxon>
        <taxon>Harpellales</taxon>
        <taxon>Legeriomycetaceae</taxon>
        <taxon>Zancudomyces</taxon>
    </lineage>
</organism>
<comment type="caution">
    <text evidence="1">The sequence shown here is derived from an EMBL/GenBank/DDBJ whole genome shotgun (WGS) entry which is preliminary data.</text>
</comment>
<protein>
    <submittedName>
        <fullName evidence="1">Uncharacterized protein</fullName>
    </submittedName>
</protein>